<dbReference type="InterPro" id="IPR050736">
    <property type="entry name" value="Sensor_HK_Regulatory"/>
</dbReference>
<dbReference type="Proteomes" id="UP000295493">
    <property type="component" value="Unassembled WGS sequence"/>
</dbReference>
<accession>A0A4R6FC18</accession>
<gene>
    <name evidence="7" type="ORF">EV664_1151</name>
</gene>
<dbReference type="Gene3D" id="3.30.565.10">
    <property type="entry name" value="Histidine kinase-like ATPase, C-terminal domain"/>
    <property type="match status" value="1"/>
</dbReference>
<dbReference type="EMBL" id="SNWD01000015">
    <property type="protein sequence ID" value="TDN78739.1"/>
    <property type="molecule type" value="Genomic_DNA"/>
</dbReference>
<dbReference type="PANTHER" id="PTHR43711:SF1">
    <property type="entry name" value="HISTIDINE KINASE 1"/>
    <property type="match status" value="1"/>
</dbReference>
<comment type="caution">
    <text evidence="7">The sequence shown here is derived from an EMBL/GenBank/DDBJ whole genome shotgun (WGS) entry which is preliminary data.</text>
</comment>
<evidence type="ECO:0000256" key="2">
    <source>
        <dbReference type="ARBA" id="ARBA00012438"/>
    </source>
</evidence>
<proteinExistence type="predicted"/>
<dbReference type="SUPFAM" id="SSF55874">
    <property type="entry name" value="ATPase domain of HSP90 chaperone/DNA topoisomerase II/histidine kinase"/>
    <property type="match status" value="1"/>
</dbReference>
<dbReference type="EC" id="2.7.13.3" evidence="2"/>
<dbReference type="PANTHER" id="PTHR43711">
    <property type="entry name" value="TWO-COMPONENT HISTIDINE KINASE"/>
    <property type="match status" value="1"/>
</dbReference>
<dbReference type="GO" id="GO:0004673">
    <property type="term" value="F:protein histidine kinase activity"/>
    <property type="evidence" value="ECO:0007669"/>
    <property type="project" value="UniProtKB-EC"/>
</dbReference>
<organism evidence="7 8">
    <name type="scientific">Stakelama pacifica</name>
    <dbReference type="NCBI Taxonomy" id="517720"/>
    <lineage>
        <taxon>Bacteria</taxon>
        <taxon>Pseudomonadati</taxon>
        <taxon>Pseudomonadota</taxon>
        <taxon>Alphaproteobacteria</taxon>
        <taxon>Sphingomonadales</taxon>
        <taxon>Sphingomonadaceae</taxon>
        <taxon>Stakelama</taxon>
    </lineage>
</organism>
<comment type="catalytic activity">
    <reaction evidence="1">
        <text>ATP + protein L-histidine = ADP + protein N-phospho-L-histidine.</text>
        <dbReference type="EC" id="2.7.13.3"/>
    </reaction>
</comment>
<dbReference type="RefSeq" id="WP_133496792.1">
    <property type="nucleotide sequence ID" value="NZ_BMLU01000014.1"/>
</dbReference>
<dbReference type="InterPro" id="IPR005467">
    <property type="entry name" value="His_kinase_dom"/>
</dbReference>
<dbReference type="SMART" id="SM00387">
    <property type="entry name" value="HATPase_c"/>
    <property type="match status" value="1"/>
</dbReference>
<evidence type="ECO:0000313" key="7">
    <source>
        <dbReference type="EMBL" id="TDN78739.1"/>
    </source>
</evidence>
<dbReference type="InterPro" id="IPR036890">
    <property type="entry name" value="HATPase_C_sf"/>
</dbReference>
<feature type="domain" description="Histidine kinase" evidence="6">
    <location>
        <begin position="1"/>
        <end position="152"/>
    </location>
</feature>
<dbReference type="InterPro" id="IPR004358">
    <property type="entry name" value="Sig_transdc_His_kin-like_C"/>
</dbReference>
<dbReference type="InterPro" id="IPR003594">
    <property type="entry name" value="HATPase_dom"/>
</dbReference>
<dbReference type="GO" id="GO:0000160">
    <property type="term" value="P:phosphorelay signal transduction system"/>
    <property type="evidence" value="ECO:0007669"/>
    <property type="project" value="UniProtKB-KW"/>
</dbReference>
<dbReference type="PROSITE" id="PS50109">
    <property type="entry name" value="HIS_KIN"/>
    <property type="match status" value="1"/>
</dbReference>
<reference evidence="7 8" key="1">
    <citation type="submission" date="2019-03" db="EMBL/GenBank/DDBJ databases">
        <title>Genomic Encyclopedia of Type Strains, Phase IV (KMG-IV): sequencing the most valuable type-strain genomes for metagenomic binning, comparative biology and taxonomic classification.</title>
        <authorList>
            <person name="Goeker M."/>
        </authorList>
    </citation>
    <scope>NUCLEOTIDE SEQUENCE [LARGE SCALE GENOMIC DNA]</scope>
    <source>
        <strain evidence="7 8">DSM 25059</strain>
    </source>
</reference>
<dbReference type="AlphaFoldDB" id="A0A4R6FC18"/>
<keyword evidence="5" id="KW-0902">Two-component regulatory system</keyword>
<evidence type="ECO:0000313" key="8">
    <source>
        <dbReference type="Proteomes" id="UP000295493"/>
    </source>
</evidence>
<sequence length="160" mass="17345">MVETTGSDHLSLAALFDHLEADWAPFALEKRLSLSFVRPCYLIRSNSAILLTILSNLIGNAVKHTVAGGVVVGCRKIGCSFAIDVIDTGPGIDGATQLRMFNAFQQGDASREGLGLGLWIVAQSCQMLGYHMEVRTHPGRGSRFRLVIPQPIPNLMVRAI</sequence>
<protein>
    <recommendedName>
        <fullName evidence="2">histidine kinase</fullName>
        <ecNumber evidence="2">2.7.13.3</ecNumber>
    </recommendedName>
</protein>
<dbReference type="OrthoDB" id="9808408at2"/>
<evidence type="ECO:0000256" key="5">
    <source>
        <dbReference type="ARBA" id="ARBA00023012"/>
    </source>
</evidence>
<evidence type="ECO:0000256" key="3">
    <source>
        <dbReference type="ARBA" id="ARBA00022679"/>
    </source>
</evidence>
<name>A0A4R6FC18_9SPHN</name>
<dbReference type="PRINTS" id="PR00344">
    <property type="entry name" value="BCTRLSENSOR"/>
</dbReference>
<evidence type="ECO:0000256" key="1">
    <source>
        <dbReference type="ARBA" id="ARBA00000085"/>
    </source>
</evidence>
<evidence type="ECO:0000256" key="4">
    <source>
        <dbReference type="ARBA" id="ARBA00022777"/>
    </source>
</evidence>
<keyword evidence="8" id="KW-1185">Reference proteome</keyword>
<evidence type="ECO:0000259" key="6">
    <source>
        <dbReference type="PROSITE" id="PS50109"/>
    </source>
</evidence>
<keyword evidence="4 7" id="KW-0418">Kinase</keyword>
<dbReference type="Pfam" id="PF02518">
    <property type="entry name" value="HATPase_c"/>
    <property type="match status" value="1"/>
</dbReference>
<keyword evidence="3" id="KW-0808">Transferase</keyword>